<proteinExistence type="predicted"/>
<dbReference type="OrthoDB" id="10388046at2759"/>
<reference evidence="2" key="1">
    <citation type="submission" date="2015-04" db="EMBL/GenBank/DDBJ databases">
        <authorList>
            <consortium name="Pathogen Informatics"/>
        </authorList>
    </citation>
    <scope>NUCLEOTIDE SEQUENCE [LARGE SCALE GENOMIC DNA]</scope>
    <source>
        <strain evidence="2">8A</strain>
    </source>
</reference>
<dbReference type="VEuPathDB" id="PlasmoDB:PGAL8A_00114000"/>
<sequence>MNIFTKKILLIIHGNIKKDIKKYVLTEYGICLIEEITSFVKRNFDDYVIYSSSELINILTSKYIFEKTNILTKVEKRLDNNKSVFNDKELSINFLNSAAFIDNNSKTLKIVKENEYIIETFLRVKKIFKKILLQEKEKNIIFIVCSYIGECIINCLNEYKKYNFKDDLYIYSIKYQTEKINKKDYRVTILDSELLKSRNILKRTYFKLKKKKKIIRKINLFDCCYYQYVDSDYDDNYIINQIESSCSENNELSDQTDDNKSHNFEHLIERKFSQDNFTSFKNDENDSNDSNDSNNSNNSNVIISITDNERKEEEYQQDLLKRHKENKYDNETNTIEEIKIRKEDISNIKDNNDLDNKNESESLFLKIKNFKLGNENDENLCINEILFFLYLKGYSLTEEEISYISTKKEINKNNCMHELNKLEEYFKEKKKNYEEEFYSFFKYANKDNLPISKNILEFILFNYGNKLEKKECEEFFKIADINEKVDCKILLDKLSRIDDSNITYL</sequence>
<keyword evidence="3" id="KW-1185">Reference proteome</keyword>
<dbReference type="GeneID" id="39729665"/>
<comment type="caution">
    <text evidence="2">The sequence shown here is derived from an EMBL/GenBank/DDBJ whole genome shotgun (WGS) entry which is preliminary data.</text>
</comment>
<dbReference type="AlphaFoldDB" id="A0A1J1GQW7"/>
<dbReference type="InterPro" id="IPR011992">
    <property type="entry name" value="EF-hand-dom_pair"/>
</dbReference>
<feature type="region of interest" description="Disordered" evidence="1">
    <location>
        <begin position="278"/>
        <end position="314"/>
    </location>
</feature>
<dbReference type="Proteomes" id="UP000220797">
    <property type="component" value="Unassembled WGS sequence"/>
</dbReference>
<evidence type="ECO:0000313" key="2">
    <source>
        <dbReference type="EMBL" id="CRG93434.1"/>
    </source>
</evidence>
<organism evidence="2 3">
    <name type="scientific">Plasmodium gallinaceum</name>
    <dbReference type="NCBI Taxonomy" id="5849"/>
    <lineage>
        <taxon>Eukaryota</taxon>
        <taxon>Sar</taxon>
        <taxon>Alveolata</taxon>
        <taxon>Apicomplexa</taxon>
        <taxon>Aconoidasida</taxon>
        <taxon>Haemosporida</taxon>
        <taxon>Plasmodiidae</taxon>
        <taxon>Plasmodium</taxon>
        <taxon>Plasmodium (Haemamoeba)</taxon>
    </lineage>
</organism>
<feature type="compositionally biased region" description="Low complexity" evidence="1">
    <location>
        <begin position="288"/>
        <end position="300"/>
    </location>
</feature>
<evidence type="ECO:0000256" key="1">
    <source>
        <dbReference type="SAM" id="MobiDB-lite"/>
    </source>
</evidence>
<dbReference type="SUPFAM" id="SSF47473">
    <property type="entry name" value="EF-hand"/>
    <property type="match status" value="1"/>
</dbReference>
<accession>A0A1J1GQW7</accession>
<dbReference type="EMBL" id="CVMV01000016">
    <property type="protein sequence ID" value="CRG93434.1"/>
    <property type="molecule type" value="Genomic_DNA"/>
</dbReference>
<name>A0A1J1GQW7_PLAGA</name>
<protein>
    <submittedName>
        <fullName evidence="2">Uncharacterized protein</fullName>
    </submittedName>
</protein>
<dbReference type="RefSeq" id="XP_028526256.1">
    <property type="nucleotide sequence ID" value="XM_028674199.1"/>
</dbReference>
<dbReference type="OMA" id="YIGECII"/>
<gene>
    <name evidence="2" type="ORF">PGAL8A_00114000</name>
</gene>
<evidence type="ECO:0000313" key="3">
    <source>
        <dbReference type="Proteomes" id="UP000220797"/>
    </source>
</evidence>